<dbReference type="InterPro" id="IPR005828">
    <property type="entry name" value="MFS_sugar_transport-like"/>
</dbReference>
<evidence type="ECO:0000313" key="8">
    <source>
        <dbReference type="Proteomes" id="UP000694559"/>
    </source>
</evidence>
<feature type="transmembrane region" description="Helical" evidence="5">
    <location>
        <begin position="353"/>
        <end position="374"/>
    </location>
</feature>
<dbReference type="Pfam" id="PF00083">
    <property type="entry name" value="Sugar_tr"/>
    <property type="match status" value="1"/>
</dbReference>
<keyword evidence="4 5" id="KW-0472">Membrane</keyword>
<dbReference type="Gene3D" id="1.20.1250.20">
    <property type="entry name" value="MFS general substrate transporter like domains"/>
    <property type="match status" value="1"/>
</dbReference>
<protein>
    <submittedName>
        <fullName evidence="7">Solute carrier family 22 member 7</fullName>
    </submittedName>
</protein>
<dbReference type="OrthoDB" id="2544694at2759"/>
<feature type="transmembrane region" description="Helical" evidence="5">
    <location>
        <begin position="135"/>
        <end position="154"/>
    </location>
</feature>
<dbReference type="AlphaFoldDB" id="A0A8C6VEC0"/>
<evidence type="ECO:0000256" key="3">
    <source>
        <dbReference type="ARBA" id="ARBA00022989"/>
    </source>
</evidence>
<gene>
    <name evidence="7" type="primary">SLC22A7</name>
</gene>
<dbReference type="GO" id="GO:0015132">
    <property type="term" value="F:prostaglandin transmembrane transporter activity"/>
    <property type="evidence" value="ECO:0007669"/>
    <property type="project" value="Ensembl"/>
</dbReference>
<feature type="transmembrane region" description="Helical" evidence="5">
    <location>
        <begin position="320"/>
        <end position="341"/>
    </location>
</feature>
<evidence type="ECO:0000259" key="6">
    <source>
        <dbReference type="PROSITE" id="PS50850"/>
    </source>
</evidence>
<name>A0A8C6VEC0_NAJNA</name>
<accession>A0A8C6VEC0</accession>
<feature type="transmembrane region" description="Helical" evidence="5">
    <location>
        <begin position="257"/>
        <end position="276"/>
    </location>
</feature>
<dbReference type="InterPro" id="IPR020846">
    <property type="entry name" value="MFS_dom"/>
</dbReference>
<dbReference type="GeneTree" id="ENSGT00940000154922"/>
<evidence type="ECO:0000256" key="2">
    <source>
        <dbReference type="ARBA" id="ARBA00022692"/>
    </source>
</evidence>
<dbReference type="GO" id="GO:0016323">
    <property type="term" value="C:basolateral plasma membrane"/>
    <property type="evidence" value="ECO:0007669"/>
    <property type="project" value="Ensembl"/>
</dbReference>
<dbReference type="PANTHER" id="PTHR24064">
    <property type="entry name" value="SOLUTE CARRIER FAMILY 22 MEMBER"/>
    <property type="match status" value="1"/>
</dbReference>
<dbReference type="SUPFAM" id="SSF103473">
    <property type="entry name" value="MFS general substrate transporter"/>
    <property type="match status" value="1"/>
</dbReference>
<evidence type="ECO:0000256" key="5">
    <source>
        <dbReference type="SAM" id="Phobius"/>
    </source>
</evidence>
<evidence type="ECO:0000256" key="1">
    <source>
        <dbReference type="ARBA" id="ARBA00004141"/>
    </source>
</evidence>
<dbReference type="Ensembl" id="ENSNNAT00000003853.1">
    <property type="protein sequence ID" value="ENSNNAP00000003675.1"/>
    <property type="gene ID" value="ENSNNAG00000002494.1"/>
</dbReference>
<sequence length="531" mass="60029">MNFEELLREVGGFGRFQILTLLLLCFPRLLLPLHFLMHNFLAAIPGHHCAIPYQQQFANLTKEEVLIINIPRDFNGAFSSCEMFSEPQFHLLFNSSLELTNVSVQSCQYGWIYDQSQFISTIATQWNLVCEHKSLNQATATFFFFGVMFGAVIFGDLSDRFGRKRMLLVSYLGTLIFGVLSSASVSYSMFAVTWTLTGVSICGLSIIVIPLGIHCAKEHGMGGYRTSHLVRVITSLFWSFGNMLLALIAYLVRDWHWLLLIISLPCIVGIISLWWLSESARWLLIKGKLKEAHRHLKRCARMNRKTDFADKINPEVCQDISIFVHLFISPSFRFGAAFSYYNMSMNITGFGLGMYMTQFVFGFIEVPAKLLVFVIVNRVGRRKSQAWVLILSGLSAKGLLMWSTRQISGKGFAEAAFTIVFLYSSELYPTILRQSGQGFCSFMARLGASVAPLAFLLNSIWKPLPQVAAFAMAVLCGLSAFFLPETRGIHLPETIEDIEKQRFKPASSILMHKMPLKNKTESIYHEKLLVL</sequence>
<feature type="transmembrane region" description="Helical" evidence="5">
    <location>
        <begin position="228"/>
        <end position="251"/>
    </location>
</feature>
<keyword evidence="8" id="KW-1185">Reference proteome</keyword>
<dbReference type="PROSITE" id="PS50850">
    <property type="entry name" value="MFS"/>
    <property type="match status" value="1"/>
</dbReference>
<reference evidence="7" key="2">
    <citation type="submission" date="2025-09" db="UniProtKB">
        <authorList>
            <consortium name="Ensembl"/>
        </authorList>
    </citation>
    <scope>IDENTIFICATION</scope>
</reference>
<dbReference type="Proteomes" id="UP000694559">
    <property type="component" value="Unplaced"/>
</dbReference>
<feature type="transmembrane region" description="Helical" evidence="5">
    <location>
        <begin position="191"/>
        <end position="216"/>
    </location>
</feature>
<evidence type="ECO:0000256" key="4">
    <source>
        <dbReference type="ARBA" id="ARBA00023136"/>
    </source>
</evidence>
<keyword evidence="2 5" id="KW-0812">Transmembrane</keyword>
<reference evidence="7" key="1">
    <citation type="submission" date="2025-08" db="UniProtKB">
        <authorList>
            <consortium name="Ensembl"/>
        </authorList>
    </citation>
    <scope>IDENTIFICATION</scope>
</reference>
<feature type="transmembrane region" description="Helical" evidence="5">
    <location>
        <begin position="12"/>
        <end position="31"/>
    </location>
</feature>
<proteinExistence type="predicted"/>
<evidence type="ECO:0000313" key="7">
    <source>
        <dbReference type="Ensembl" id="ENSNNAP00000003675.1"/>
    </source>
</evidence>
<dbReference type="GO" id="GO:0015139">
    <property type="term" value="F:alpha-ketoglutarate transmembrane transporter activity"/>
    <property type="evidence" value="ECO:0007669"/>
    <property type="project" value="Ensembl"/>
</dbReference>
<feature type="transmembrane region" description="Helical" evidence="5">
    <location>
        <begin position="166"/>
        <end position="185"/>
    </location>
</feature>
<dbReference type="OMA" id="CVVINIF"/>
<feature type="domain" description="Major facilitator superfamily (MFS) profile" evidence="6">
    <location>
        <begin position="87"/>
        <end position="487"/>
    </location>
</feature>
<comment type="subcellular location">
    <subcellularLocation>
        <location evidence="1">Membrane</location>
        <topology evidence="1">Multi-pass membrane protein</topology>
    </subcellularLocation>
</comment>
<organism evidence="7 8">
    <name type="scientific">Naja naja</name>
    <name type="common">Indian cobra</name>
    <dbReference type="NCBI Taxonomy" id="35670"/>
    <lineage>
        <taxon>Eukaryota</taxon>
        <taxon>Metazoa</taxon>
        <taxon>Chordata</taxon>
        <taxon>Craniata</taxon>
        <taxon>Vertebrata</taxon>
        <taxon>Euteleostomi</taxon>
        <taxon>Lepidosauria</taxon>
        <taxon>Squamata</taxon>
        <taxon>Bifurcata</taxon>
        <taxon>Unidentata</taxon>
        <taxon>Episquamata</taxon>
        <taxon>Toxicofera</taxon>
        <taxon>Serpentes</taxon>
        <taxon>Colubroidea</taxon>
        <taxon>Elapidae</taxon>
        <taxon>Elapinae</taxon>
        <taxon>Naja</taxon>
    </lineage>
</organism>
<dbReference type="GO" id="GO:0016324">
    <property type="term" value="C:apical plasma membrane"/>
    <property type="evidence" value="ECO:0007669"/>
    <property type="project" value="Ensembl"/>
</dbReference>
<dbReference type="InterPro" id="IPR036259">
    <property type="entry name" value="MFS_trans_sf"/>
</dbReference>
<keyword evidence="3 5" id="KW-1133">Transmembrane helix</keyword>